<comment type="caution">
    <text evidence="1">The sequence shown here is derived from an EMBL/GenBank/DDBJ whole genome shotgun (WGS) entry which is preliminary data.</text>
</comment>
<proteinExistence type="predicted"/>
<evidence type="ECO:0000313" key="1">
    <source>
        <dbReference type="EMBL" id="CAJ2670480.1"/>
    </source>
</evidence>
<dbReference type="Proteomes" id="UP001177021">
    <property type="component" value="Unassembled WGS sequence"/>
</dbReference>
<name>A0ACB0LP06_TRIPR</name>
<evidence type="ECO:0000313" key="2">
    <source>
        <dbReference type="Proteomes" id="UP001177021"/>
    </source>
</evidence>
<gene>
    <name evidence="1" type="ORF">MILVUS5_LOCUS34505</name>
</gene>
<reference evidence="1" key="1">
    <citation type="submission" date="2023-10" db="EMBL/GenBank/DDBJ databases">
        <authorList>
            <person name="Rodriguez Cubillos JULIANA M."/>
            <person name="De Vega J."/>
        </authorList>
    </citation>
    <scope>NUCLEOTIDE SEQUENCE</scope>
</reference>
<keyword evidence="2" id="KW-1185">Reference proteome</keyword>
<organism evidence="1 2">
    <name type="scientific">Trifolium pratense</name>
    <name type="common">Red clover</name>
    <dbReference type="NCBI Taxonomy" id="57577"/>
    <lineage>
        <taxon>Eukaryota</taxon>
        <taxon>Viridiplantae</taxon>
        <taxon>Streptophyta</taxon>
        <taxon>Embryophyta</taxon>
        <taxon>Tracheophyta</taxon>
        <taxon>Spermatophyta</taxon>
        <taxon>Magnoliopsida</taxon>
        <taxon>eudicotyledons</taxon>
        <taxon>Gunneridae</taxon>
        <taxon>Pentapetalae</taxon>
        <taxon>rosids</taxon>
        <taxon>fabids</taxon>
        <taxon>Fabales</taxon>
        <taxon>Fabaceae</taxon>
        <taxon>Papilionoideae</taxon>
        <taxon>50 kb inversion clade</taxon>
        <taxon>NPAAA clade</taxon>
        <taxon>Hologalegina</taxon>
        <taxon>IRL clade</taxon>
        <taxon>Trifolieae</taxon>
        <taxon>Trifolium</taxon>
    </lineage>
</organism>
<sequence length="717" mass="77863">MDPTRAFVRSVKRVVVKVGTAVVTRSDGRLALGRLGALCEQLKELNNRGYEVILVTSGAVGLGKQRLRYRRLANSSFSDLQNPQYELDGKACAAVGQSSLMALYDIMFSQLDVTSSQLLVNDGFFRDADFRKQLTDTVHSLLDLRVIPIFNENDAVSTRKAPYELLQDSSGIFWDNDSLAGLLALELKADLLVLLSDVEGLYSGPPSDPKSKLIHTYVKEKHHSKITFGDKSRLGRGGMTAKVNAAVCAAYSGTPVIITSGYTNDNIMRVLQGERIGTVFHKDAHLWTSIKEITAHEMAVAARDSSRRLQNLKSEDRKKILLDVAAAIEKNESEIRIENAADVADAEEAGYERSLISRLTLRPEKIASLVKSVRNLADMVEPIGQILKRTELADKLTLEKISCPLGVLLVIFESRPDALVQIAALAIRSGNGLLLKGGKEAKRSNAVLHKVITSAIPDTVGGKLIGLVTSREAIPDLLKLDDVIDLVIPRGSNSLVSQIKDTTKIPVLGHADGICHVYVDKAANINVAKQIARDAKTDYPAACNAMETLLVHQDLSGNGGLDELIAELKRAGVQLYGGPRASALLKIAETKSFHLEYSSLACTIEIVDDVFAAIDHIHHHGSSHTDCIVTEDSEVAETFLRQVDSAAVFHNASTRFCDGARFGLGAEVGISTSRIHARGPVGVEGLLTNRWVLRGNGQIVDGDRNVTYTHKQLPVVA</sequence>
<dbReference type="EMBL" id="CASHSV030000615">
    <property type="protein sequence ID" value="CAJ2670480.1"/>
    <property type="molecule type" value="Genomic_DNA"/>
</dbReference>
<protein>
    <submittedName>
        <fullName evidence="1">Uncharacterized protein</fullName>
    </submittedName>
</protein>
<accession>A0ACB0LP06</accession>